<accession>Q703W0</accession>
<dbReference type="AlphaFoldDB" id="Q703W0"/>
<gene>
    <name evidence="3" type="primary">iorB</name>
</gene>
<dbReference type="Pfam" id="PF01558">
    <property type="entry name" value="POR"/>
    <property type="match status" value="1"/>
</dbReference>
<name>Q703W0_THETE</name>
<dbReference type="PANTHER" id="PTHR43854:SF1">
    <property type="entry name" value="INDOLEPYRUVATE OXIDOREDUCTASE SUBUNIT IORB"/>
    <property type="match status" value="1"/>
</dbReference>
<dbReference type="EC" id="1.-.-.-" evidence="3"/>
<sequence>MLYVRPSLSLQCDQAPRAWKGQQMAGAMVTSIVVVGVGGQGVVTLARWLGRAAMAAGYDVKIAETHGLSQRGGSVEVHVRFGEVVRSPTVSEADADYVVALEALEALRAFKYLKSDALMVVNKRIINVPGKSVDSAAVFNALVSLKNVKLIPAFDIAQRLGGSTYENAVMFGYMAALLGLDRAVDWLDGGNLRAFNEGKKFISFENIR</sequence>
<evidence type="ECO:0000313" key="3">
    <source>
        <dbReference type="EMBL" id="CAF18534.1"/>
    </source>
</evidence>
<proteinExistence type="predicted"/>
<reference evidence="3" key="1">
    <citation type="journal article" date="2004" name="J. Bacteriol.">
        <title>Reconstruction of the central carbohydrate metabolism of Thermoproteus tenax using genomic and biochemical data.</title>
        <authorList>
            <person name="Siebers B."/>
            <person name="Tjaden B."/>
            <person name="Michalke K."/>
            <person name="Doerr C."/>
            <person name="Ahmed H."/>
            <person name="Zaparty M."/>
            <person name="Gordon P."/>
            <person name="Sensen C.W."/>
            <person name="Zibat A."/>
            <person name="Klenk H.P."/>
            <person name="Schuster S.C."/>
            <person name="Hensel R."/>
        </authorList>
    </citation>
    <scope>NUCLEOTIDE SEQUENCE</scope>
</reference>
<keyword evidence="1 3" id="KW-0560">Oxidoreductase</keyword>
<dbReference type="PANTHER" id="PTHR43854">
    <property type="entry name" value="INDOLEPYRUVATE OXIDOREDUCTASE SUBUNIT IORB"/>
    <property type="match status" value="1"/>
</dbReference>
<feature type="domain" description="Pyruvate/ketoisovalerate oxidoreductase catalytic" evidence="2">
    <location>
        <begin position="38"/>
        <end position="182"/>
    </location>
</feature>
<dbReference type="InterPro" id="IPR052198">
    <property type="entry name" value="IorB_Oxidoreductase"/>
</dbReference>
<protein>
    <submittedName>
        <fullName evidence="3">Indoleyruvate:ferredoxin oxidoreductase beta subunit</fullName>
        <ecNumber evidence="3">1.-.-.-</ecNumber>
    </submittedName>
</protein>
<dbReference type="SUPFAM" id="SSF53323">
    <property type="entry name" value="Pyruvate-ferredoxin oxidoreductase, PFOR, domain III"/>
    <property type="match status" value="1"/>
</dbReference>
<evidence type="ECO:0000259" key="2">
    <source>
        <dbReference type="Pfam" id="PF01558"/>
    </source>
</evidence>
<dbReference type="Gene3D" id="3.40.920.10">
    <property type="entry name" value="Pyruvate-ferredoxin oxidoreductase, PFOR, domain III"/>
    <property type="match status" value="1"/>
</dbReference>
<dbReference type="EMBL" id="AJ621353">
    <property type="protein sequence ID" value="CAF18534.1"/>
    <property type="molecule type" value="Genomic_DNA"/>
</dbReference>
<dbReference type="InterPro" id="IPR019752">
    <property type="entry name" value="Pyrv/ketoisovalerate_OxRed_cat"/>
</dbReference>
<dbReference type="GO" id="GO:0016903">
    <property type="term" value="F:oxidoreductase activity, acting on the aldehyde or oxo group of donors"/>
    <property type="evidence" value="ECO:0007669"/>
    <property type="project" value="InterPro"/>
</dbReference>
<organism evidence="3">
    <name type="scientific">Thermoproteus tenax</name>
    <dbReference type="NCBI Taxonomy" id="2271"/>
    <lineage>
        <taxon>Archaea</taxon>
        <taxon>Thermoproteota</taxon>
        <taxon>Thermoprotei</taxon>
        <taxon>Thermoproteales</taxon>
        <taxon>Thermoproteaceae</taxon>
        <taxon>Thermoproteus</taxon>
    </lineage>
</organism>
<dbReference type="InterPro" id="IPR002869">
    <property type="entry name" value="Pyrv_flavodox_OxRed_cen"/>
</dbReference>
<evidence type="ECO:0000256" key="1">
    <source>
        <dbReference type="ARBA" id="ARBA00023002"/>
    </source>
</evidence>